<dbReference type="GeneID" id="98146811"/>
<dbReference type="EMBL" id="JBFXLQ010000081">
    <property type="protein sequence ID" value="KAL2860883.1"/>
    <property type="molecule type" value="Genomic_DNA"/>
</dbReference>
<evidence type="ECO:0000256" key="4">
    <source>
        <dbReference type="ARBA" id="ARBA00023242"/>
    </source>
</evidence>
<feature type="region of interest" description="Disordered" evidence="5">
    <location>
        <begin position="1"/>
        <end position="22"/>
    </location>
</feature>
<dbReference type="PANTHER" id="PTHR14577">
    <property type="entry name" value="NUCLEOLAR PROTEIN 12"/>
    <property type="match status" value="1"/>
</dbReference>
<sequence>MAPHSKKRKLNSQVEEVKFDPAARQQFLTGFRKRKQQRIRHAQEIAEQKVREAKREERRKMREERTAEFERALEEHRRQLKKLREEEGSDDDDDNASNDNDDGDEWDGIAEHPPVDYEAEYIDEDKYTTVTVEEMDPSKERLLQSDDEDRLEEQSAHPDNPRDIRLDKQAEETKGPSGRKPKKRKKKFRYESKEERKVTRMKERQSNHRKTKARKER</sequence>
<evidence type="ECO:0000256" key="5">
    <source>
        <dbReference type="SAM" id="MobiDB-lite"/>
    </source>
</evidence>
<accession>A0ABR4L8M0</accession>
<proteinExistence type="inferred from homology"/>
<evidence type="ECO:0000313" key="7">
    <source>
        <dbReference type="Proteomes" id="UP001610432"/>
    </source>
</evidence>
<feature type="compositionally biased region" description="Basic and acidic residues" evidence="5">
    <location>
        <begin position="45"/>
        <end position="86"/>
    </location>
</feature>
<feature type="compositionally biased region" description="Basic residues" evidence="5">
    <location>
        <begin position="177"/>
        <end position="188"/>
    </location>
</feature>
<dbReference type="PANTHER" id="PTHR14577:SF0">
    <property type="entry name" value="NUCLEOLAR PROTEIN 12"/>
    <property type="match status" value="1"/>
</dbReference>
<dbReference type="Proteomes" id="UP001610432">
    <property type="component" value="Unassembled WGS sequence"/>
</dbReference>
<comment type="caution">
    <text evidence="6">The sequence shown here is derived from an EMBL/GenBank/DDBJ whole genome shotgun (WGS) entry which is preliminary data.</text>
</comment>
<keyword evidence="7" id="KW-1185">Reference proteome</keyword>
<keyword evidence="3" id="KW-0175">Coiled coil</keyword>
<evidence type="ECO:0000313" key="6">
    <source>
        <dbReference type="EMBL" id="KAL2860883.1"/>
    </source>
</evidence>
<feature type="compositionally biased region" description="Basic and acidic residues" evidence="5">
    <location>
        <begin position="152"/>
        <end position="174"/>
    </location>
</feature>
<keyword evidence="4" id="KW-0539">Nucleus</keyword>
<dbReference type="Pfam" id="PF09805">
    <property type="entry name" value="Nop25"/>
    <property type="match status" value="1"/>
</dbReference>
<comment type="similarity">
    <text evidence="2">Belongs to the RRP17 family.</text>
</comment>
<evidence type="ECO:0000256" key="1">
    <source>
        <dbReference type="ARBA" id="ARBA00004604"/>
    </source>
</evidence>
<reference evidence="6 7" key="1">
    <citation type="submission" date="2024-07" db="EMBL/GenBank/DDBJ databases">
        <title>Section-level genome sequencing and comparative genomics of Aspergillus sections Usti and Cavernicolus.</title>
        <authorList>
            <consortium name="Lawrence Berkeley National Laboratory"/>
            <person name="Nybo J.L."/>
            <person name="Vesth T.C."/>
            <person name="Theobald S."/>
            <person name="Frisvad J.C."/>
            <person name="Larsen T.O."/>
            <person name="Kjaerboelling I."/>
            <person name="Rothschild-Mancinelli K."/>
            <person name="Lyhne E.K."/>
            <person name="Kogle M.E."/>
            <person name="Barry K."/>
            <person name="Clum A."/>
            <person name="Na H."/>
            <person name="Ledsgaard L."/>
            <person name="Lin J."/>
            <person name="Lipzen A."/>
            <person name="Kuo A."/>
            <person name="Riley R."/>
            <person name="Mondo S."/>
            <person name="Labutti K."/>
            <person name="Haridas S."/>
            <person name="Pangalinan J."/>
            <person name="Salamov A.A."/>
            <person name="Simmons B.A."/>
            <person name="Magnuson J.K."/>
            <person name="Chen J."/>
            <person name="Drula E."/>
            <person name="Henrissat B."/>
            <person name="Wiebenga A."/>
            <person name="Lubbers R.J."/>
            <person name="Gomes A.C."/>
            <person name="Macurrencykelacurrency M.R."/>
            <person name="Stajich J."/>
            <person name="Grigoriev I.V."/>
            <person name="Mortensen U.H."/>
            <person name="De Vries R.P."/>
            <person name="Baker S.E."/>
            <person name="Andersen M.R."/>
        </authorList>
    </citation>
    <scope>NUCLEOTIDE SEQUENCE [LARGE SCALE GENOMIC DNA]</scope>
    <source>
        <strain evidence="6 7">CBS 449.75</strain>
    </source>
</reference>
<evidence type="ECO:0000256" key="3">
    <source>
        <dbReference type="ARBA" id="ARBA00023054"/>
    </source>
</evidence>
<gene>
    <name evidence="6" type="ORF">BJX67DRAFT_375728</name>
</gene>
<feature type="compositionally biased region" description="Acidic residues" evidence="5">
    <location>
        <begin position="87"/>
        <end position="108"/>
    </location>
</feature>
<feature type="region of interest" description="Disordered" evidence="5">
    <location>
        <begin position="45"/>
        <end position="217"/>
    </location>
</feature>
<organism evidence="6 7">
    <name type="scientific">Aspergillus lucknowensis</name>
    <dbReference type="NCBI Taxonomy" id="176173"/>
    <lineage>
        <taxon>Eukaryota</taxon>
        <taxon>Fungi</taxon>
        <taxon>Dikarya</taxon>
        <taxon>Ascomycota</taxon>
        <taxon>Pezizomycotina</taxon>
        <taxon>Eurotiomycetes</taxon>
        <taxon>Eurotiomycetidae</taxon>
        <taxon>Eurotiales</taxon>
        <taxon>Aspergillaceae</taxon>
        <taxon>Aspergillus</taxon>
        <taxon>Aspergillus subgen. Nidulantes</taxon>
    </lineage>
</organism>
<feature type="compositionally biased region" description="Basic and acidic residues" evidence="5">
    <location>
        <begin position="189"/>
        <end position="206"/>
    </location>
</feature>
<comment type="subcellular location">
    <subcellularLocation>
        <location evidence="1">Nucleus</location>
        <location evidence="1">Nucleolus</location>
    </subcellularLocation>
</comment>
<dbReference type="InterPro" id="IPR019186">
    <property type="entry name" value="Nucleolar_protein_12"/>
</dbReference>
<feature type="compositionally biased region" description="Basic residues" evidence="5">
    <location>
        <begin position="207"/>
        <end position="217"/>
    </location>
</feature>
<evidence type="ECO:0000256" key="2">
    <source>
        <dbReference type="ARBA" id="ARBA00007175"/>
    </source>
</evidence>
<feature type="compositionally biased region" description="Basic residues" evidence="5">
    <location>
        <begin position="1"/>
        <end position="10"/>
    </location>
</feature>
<dbReference type="RefSeq" id="XP_070880777.1">
    <property type="nucleotide sequence ID" value="XM_071031739.1"/>
</dbReference>
<protein>
    <submittedName>
        <fullName evidence="6">Nucleolar protein 12-domain-containing protein</fullName>
    </submittedName>
</protein>
<name>A0ABR4L8M0_9EURO</name>